<dbReference type="EMBL" id="JAVIDA010000022">
    <property type="protein sequence ID" value="MDQ9072608.1"/>
    <property type="molecule type" value="Genomic_DNA"/>
</dbReference>
<keyword evidence="1" id="KW-0812">Transmembrane</keyword>
<feature type="transmembrane region" description="Helical" evidence="1">
    <location>
        <begin position="59"/>
        <end position="80"/>
    </location>
</feature>
<name>A0AAW8JK09_9GAMM</name>
<evidence type="ECO:0000256" key="1">
    <source>
        <dbReference type="SAM" id="Phobius"/>
    </source>
</evidence>
<feature type="transmembrane region" description="Helical" evidence="1">
    <location>
        <begin position="36"/>
        <end position="53"/>
    </location>
</feature>
<feature type="transmembrane region" description="Helical" evidence="1">
    <location>
        <begin position="92"/>
        <end position="116"/>
    </location>
</feature>
<dbReference type="GeneID" id="84211413"/>
<protein>
    <submittedName>
        <fullName evidence="2">Uncharacterized protein</fullName>
    </submittedName>
</protein>
<dbReference type="Proteomes" id="UP001243195">
    <property type="component" value="Unassembled WGS sequence"/>
</dbReference>
<organism evidence="2 3">
    <name type="scientific">Acinetobacter gerneri</name>
    <dbReference type="NCBI Taxonomy" id="202952"/>
    <lineage>
        <taxon>Bacteria</taxon>
        <taxon>Pseudomonadati</taxon>
        <taxon>Pseudomonadota</taxon>
        <taxon>Gammaproteobacteria</taxon>
        <taxon>Moraxellales</taxon>
        <taxon>Moraxellaceae</taxon>
        <taxon>Acinetobacter</taxon>
    </lineage>
</organism>
<dbReference type="RefSeq" id="WP_004869983.1">
    <property type="nucleotide sequence ID" value="NZ_BBLI01000031.1"/>
</dbReference>
<evidence type="ECO:0000313" key="2">
    <source>
        <dbReference type="EMBL" id="MDQ9072608.1"/>
    </source>
</evidence>
<evidence type="ECO:0000313" key="3">
    <source>
        <dbReference type="Proteomes" id="UP001243195"/>
    </source>
</evidence>
<dbReference type="AlphaFoldDB" id="A0AAW8JK09"/>
<sequence length="123" mass="14282">MDLFIAYSLVMVFFYFGAVSIIITKLNFDEVLNKKVSWMLMLFYVVLIILITICFVDEFGLLITAIATVLFLILEFFINVTLIPDLKKKIRVLVLLLILQPVMFLSPLIFFAFYFLTHLNMGP</sequence>
<accession>A0AAW8JK09</accession>
<proteinExistence type="predicted"/>
<gene>
    <name evidence="2" type="ORF">RFH51_14190</name>
</gene>
<feature type="transmembrane region" description="Helical" evidence="1">
    <location>
        <begin position="6"/>
        <end position="24"/>
    </location>
</feature>
<comment type="caution">
    <text evidence="2">The sequence shown here is derived from an EMBL/GenBank/DDBJ whole genome shotgun (WGS) entry which is preliminary data.</text>
</comment>
<keyword evidence="1" id="KW-0472">Membrane</keyword>
<keyword evidence="1" id="KW-1133">Transmembrane helix</keyword>
<reference evidence="2" key="1">
    <citation type="submission" date="2023-08" db="EMBL/GenBank/DDBJ databases">
        <title>Emergence of clinically-relevant ST2 carbapenem-resistant Acinetobacter baumannii strains in hospital sewages in Zhejiang, East of China.</title>
        <authorList>
            <person name="Kaichao C."/>
            <person name="Zhang R."/>
        </authorList>
    </citation>
    <scope>NUCLEOTIDE SEQUENCE</scope>
    <source>
        <strain evidence="2">M-SY-60</strain>
    </source>
</reference>